<dbReference type="AlphaFoldDB" id="X6M7I4"/>
<evidence type="ECO:0000313" key="2">
    <source>
        <dbReference type="EMBL" id="ETO09397.1"/>
    </source>
</evidence>
<feature type="compositionally biased region" description="Basic and acidic residues" evidence="1">
    <location>
        <begin position="110"/>
        <end position="132"/>
    </location>
</feature>
<comment type="caution">
    <text evidence="2">The sequence shown here is derived from an EMBL/GenBank/DDBJ whole genome shotgun (WGS) entry which is preliminary data.</text>
</comment>
<feature type="compositionally biased region" description="Polar residues" evidence="1">
    <location>
        <begin position="133"/>
        <end position="145"/>
    </location>
</feature>
<evidence type="ECO:0000313" key="3">
    <source>
        <dbReference type="Proteomes" id="UP000023152"/>
    </source>
</evidence>
<accession>X6M7I4</accession>
<protein>
    <submittedName>
        <fullName evidence="2">Uncharacterized protein</fullName>
    </submittedName>
</protein>
<organism evidence="2 3">
    <name type="scientific">Reticulomyxa filosa</name>
    <dbReference type="NCBI Taxonomy" id="46433"/>
    <lineage>
        <taxon>Eukaryota</taxon>
        <taxon>Sar</taxon>
        <taxon>Rhizaria</taxon>
        <taxon>Retaria</taxon>
        <taxon>Foraminifera</taxon>
        <taxon>Monothalamids</taxon>
        <taxon>Reticulomyxidae</taxon>
        <taxon>Reticulomyxa</taxon>
    </lineage>
</organism>
<proteinExistence type="predicted"/>
<dbReference type="EMBL" id="ASPP01024088">
    <property type="protein sequence ID" value="ETO09397.1"/>
    <property type="molecule type" value="Genomic_DNA"/>
</dbReference>
<keyword evidence="3" id="KW-1185">Reference proteome</keyword>
<gene>
    <name evidence="2" type="ORF">RFI_27979</name>
</gene>
<dbReference type="Proteomes" id="UP000023152">
    <property type="component" value="Unassembled WGS sequence"/>
</dbReference>
<evidence type="ECO:0000256" key="1">
    <source>
        <dbReference type="SAM" id="MobiDB-lite"/>
    </source>
</evidence>
<sequence length="399" mass="45165">MNYKKSLDIIRSNLLDNETPYGIQNEIDRVYLLSSCNDGDEEEPEYVSSSMVDRMNKAKQAIPGSTYGPTEKVDSNDNDDQRCCDHIGAGLSQISTTTTVVGKKKSNIDKYAESDEKKEIRTNKDHLDEESKYTSPSLEEVASTQSSGGSPGGAIAGSQDDLHIDNNAPTASKKTPPYQAHHRSRTLNHVDDSAAYEQPATSVYHIVHEQQQTKLPPPRVIRKKFGEDFSSVRKANKILGTDPIEKAETRSKLLGVLGDEDDALKREEQKTQEELSRRRNRPFHFLLNRSQTTRESPFQRIKLSLGRNSRNSEAQAAPSLVTTAQHTRIPSRVSLSDVEYEGIANLLLLIIQFQKKKKKKKKIYIFIYICDWILRRQTLSWKSTDTIITSIDQRRKRNG</sequence>
<name>X6M7I4_RETFI</name>
<feature type="region of interest" description="Disordered" evidence="1">
    <location>
        <begin position="110"/>
        <end position="184"/>
    </location>
</feature>
<reference evidence="2 3" key="1">
    <citation type="journal article" date="2013" name="Curr. Biol.">
        <title>The Genome of the Foraminiferan Reticulomyxa filosa.</title>
        <authorList>
            <person name="Glockner G."/>
            <person name="Hulsmann N."/>
            <person name="Schleicher M."/>
            <person name="Noegel A.A."/>
            <person name="Eichinger L."/>
            <person name="Gallinger C."/>
            <person name="Pawlowski J."/>
            <person name="Sierra R."/>
            <person name="Euteneuer U."/>
            <person name="Pillet L."/>
            <person name="Moustafa A."/>
            <person name="Platzer M."/>
            <person name="Groth M."/>
            <person name="Szafranski K."/>
            <person name="Schliwa M."/>
        </authorList>
    </citation>
    <scope>NUCLEOTIDE SEQUENCE [LARGE SCALE GENOMIC DNA]</scope>
</reference>